<sequence length="420" mass="46400">MKLNNKRTILVGLAFMSICAFWQLYDNIIPLILLNTFHLKDTVSGFIMSLDNILALFMLPLFGAFSDRVNTRMGKRMPFIVFGTILAAFAMLLLPIADLMQSMLLFFTALGLTLFAMATYRSPAVALMPDITPKPLRSKANAIINLMGAVGGIITLILITLLVPKTANPNYFPLFLSIASIMLLCVAILFMTIKEKQLRIADDEAESEEASTAQHSKMEPAVKRSLMFILFSVAFWFMGYNAVTTAFSKYANVVWGMSGGEFAKPMMVATVAAIISYIPVGSLSSRFGRKKMILAGVVLLACSYLSGMFFTTFSPLLNIVFGMVGIAWAMINVNSYPMVVEMSQGSDVGKYTGTYYTFSMAAQVLTPILSGFLLEYVGYWTLFPYAALCVLIALLLFTQVKHGDNRPEKRSLLEAFDVED</sequence>
<evidence type="ECO:0000259" key="7">
    <source>
        <dbReference type="PROSITE" id="PS50850"/>
    </source>
</evidence>
<dbReference type="Gene3D" id="1.20.1250.20">
    <property type="entry name" value="MFS general substrate transporter like domains"/>
    <property type="match status" value="2"/>
</dbReference>
<gene>
    <name evidence="8" type="ORF">DES51_11141</name>
</gene>
<feature type="transmembrane region" description="Helical" evidence="6">
    <location>
        <begin position="354"/>
        <end position="373"/>
    </location>
</feature>
<dbReference type="GO" id="GO:0022857">
    <property type="term" value="F:transmembrane transporter activity"/>
    <property type="evidence" value="ECO:0007669"/>
    <property type="project" value="InterPro"/>
</dbReference>
<keyword evidence="9" id="KW-1185">Reference proteome</keyword>
<feature type="transmembrane region" description="Helical" evidence="6">
    <location>
        <begin position="170"/>
        <end position="190"/>
    </location>
</feature>
<evidence type="ECO:0000256" key="4">
    <source>
        <dbReference type="ARBA" id="ARBA00022989"/>
    </source>
</evidence>
<dbReference type="InterPro" id="IPR020846">
    <property type="entry name" value="MFS_dom"/>
</dbReference>
<dbReference type="STRING" id="1034346.GCA_000313565_03210"/>
<feature type="transmembrane region" description="Helical" evidence="6">
    <location>
        <begin position="225"/>
        <end position="242"/>
    </location>
</feature>
<reference evidence="8 9" key="1">
    <citation type="submission" date="2018-05" db="EMBL/GenBank/DDBJ databases">
        <title>Genomic Encyclopedia of Type Strains, Phase IV (KMG-IV): sequencing the most valuable type-strain genomes for metagenomic binning, comparative biology and taxonomic classification.</title>
        <authorList>
            <person name="Goeker M."/>
        </authorList>
    </citation>
    <scope>NUCLEOTIDE SEQUENCE [LARGE SCALE GENOMIC DNA]</scope>
    <source>
        <strain evidence="8 9">JC118</strain>
    </source>
</reference>
<dbReference type="PANTHER" id="PTHR23528:SF1">
    <property type="entry name" value="MAJOR FACILITATOR SUPERFAMILY (MFS) PROFILE DOMAIN-CONTAINING PROTEIN"/>
    <property type="match status" value="1"/>
</dbReference>
<dbReference type="InterPro" id="IPR036259">
    <property type="entry name" value="MFS_trans_sf"/>
</dbReference>
<feature type="transmembrane region" description="Helical" evidence="6">
    <location>
        <begin position="7"/>
        <end position="25"/>
    </location>
</feature>
<feature type="transmembrane region" description="Helical" evidence="6">
    <location>
        <begin position="292"/>
        <end position="310"/>
    </location>
</feature>
<feature type="transmembrane region" description="Helical" evidence="6">
    <location>
        <begin position="77"/>
        <end position="97"/>
    </location>
</feature>
<feature type="transmembrane region" description="Helical" evidence="6">
    <location>
        <begin position="103"/>
        <end position="121"/>
    </location>
</feature>
<proteinExistence type="predicted"/>
<dbReference type="PROSITE" id="PS50850">
    <property type="entry name" value="MFS"/>
    <property type="match status" value="1"/>
</dbReference>
<dbReference type="Proteomes" id="UP000247612">
    <property type="component" value="Unassembled WGS sequence"/>
</dbReference>
<keyword evidence="2" id="KW-0813">Transport</keyword>
<evidence type="ECO:0000256" key="1">
    <source>
        <dbReference type="ARBA" id="ARBA00004651"/>
    </source>
</evidence>
<evidence type="ECO:0000256" key="6">
    <source>
        <dbReference type="SAM" id="Phobius"/>
    </source>
</evidence>
<keyword evidence="3 6" id="KW-0812">Transmembrane</keyword>
<accession>A0A318KLK6</accession>
<feature type="transmembrane region" description="Helical" evidence="6">
    <location>
        <begin position="316"/>
        <end position="333"/>
    </location>
</feature>
<keyword evidence="5 6" id="KW-0472">Membrane</keyword>
<comment type="subcellular location">
    <subcellularLocation>
        <location evidence="1">Cell membrane</location>
        <topology evidence="1">Multi-pass membrane protein</topology>
    </subcellularLocation>
</comment>
<evidence type="ECO:0000256" key="3">
    <source>
        <dbReference type="ARBA" id="ARBA00022692"/>
    </source>
</evidence>
<name>A0A318KLK6_9FIRM</name>
<dbReference type="EMBL" id="QJKH01000011">
    <property type="protein sequence ID" value="PXX77292.1"/>
    <property type="molecule type" value="Genomic_DNA"/>
</dbReference>
<feature type="transmembrane region" description="Helical" evidence="6">
    <location>
        <begin position="45"/>
        <end position="65"/>
    </location>
</feature>
<dbReference type="RefSeq" id="WP_022939487.1">
    <property type="nucleotide sequence ID" value="NZ_CABKRQ010000010.1"/>
</dbReference>
<dbReference type="OrthoDB" id="7584869at2"/>
<comment type="caution">
    <text evidence="8">The sequence shown here is derived from an EMBL/GenBank/DDBJ whole genome shotgun (WGS) entry which is preliminary data.</text>
</comment>
<dbReference type="SUPFAM" id="SSF103473">
    <property type="entry name" value="MFS general substrate transporter"/>
    <property type="match status" value="1"/>
</dbReference>
<feature type="domain" description="Major facilitator superfamily (MFS) profile" evidence="7">
    <location>
        <begin position="1"/>
        <end position="404"/>
    </location>
</feature>
<evidence type="ECO:0000313" key="8">
    <source>
        <dbReference type="EMBL" id="PXX77292.1"/>
    </source>
</evidence>
<feature type="transmembrane region" description="Helical" evidence="6">
    <location>
        <begin position="379"/>
        <end position="400"/>
    </location>
</feature>
<feature type="transmembrane region" description="Helical" evidence="6">
    <location>
        <begin position="262"/>
        <end position="280"/>
    </location>
</feature>
<evidence type="ECO:0000313" key="9">
    <source>
        <dbReference type="Proteomes" id="UP000247612"/>
    </source>
</evidence>
<organism evidence="8 9">
    <name type="scientific">Dielma fastidiosa</name>
    <dbReference type="NCBI Taxonomy" id="1034346"/>
    <lineage>
        <taxon>Bacteria</taxon>
        <taxon>Bacillati</taxon>
        <taxon>Bacillota</taxon>
        <taxon>Erysipelotrichia</taxon>
        <taxon>Erysipelotrichales</taxon>
        <taxon>Erysipelotrichaceae</taxon>
        <taxon>Dielma</taxon>
    </lineage>
</organism>
<protein>
    <submittedName>
        <fullName evidence="8">Na+/melibiose symporter-like transporter</fullName>
    </submittedName>
</protein>
<dbReference type="PANTHER" id="PTHR23528">
    <property type="match status" value="1"/>
</dbReference>
<feature type="transmembrane region" description="Helical" evidence="6">
    <location>
        <begin position="142"/>
        <end position="164"/>
    </location>
</feature>
<dbReference type="AlphaFoldDB" id="A0A318KLK6"/>
<evidence type="ECO:0000256" key="2">
    <source>
        <dbReference type="ARBA" id="ARBA00022448"/>
    </source>
</evidence>
<evidence type="ECO:0000256" key="5">
    <source>
        <dbReference type="ARBA" id="ARBA00023136"/>
    </source>
</evidence>
<keyword evidence="4 6" id="KW-1133">Transmembrane helix</keyword>
<dbReference type="GO" id="GO:0005886">
    <property type="term" value="C:plasma membrane"/>
    <property type="evidence" value="ECO:0007669"/>
    <property type="project" value="UniProtKB-SubCell"/>
</dbReference>
<dbReference type="Pfam" id="PF13347">
    <property type="entry name" value="MFS_2"/>
    <property type="match status" value="1"/>
</dbReference>